<reference evidence="2 3" key="2">
    <citation type="submission" date="2018-11" db="EMBL/GenBank/DDBJ databases">
        <authorList>
            <consortium name="Pathogen Informatics"/>
        </authorList>
    </citation>
    <scope>NUCLEOTIDE SEQUENCE [LARGE SCALE GENOMIC DNA]</scope>
    <source>
        <strain evidence="2 3">NST_G2</strain>
    </source>
</reference>
<dbReference type="STRING" id="70667.A0A183TM87"/>
<evidence type="ECO:0000259" key="1">
    <source>
        <dbReference type="PROSITE" id="PS50994"/>
    </source>
</evidence>
<dbReference type="WBParaSite" id="SSLN_0001825101-mRNA-1">
    <property type="protein sequence ID" value="SSLN_0001825101-mRNA-1"/>
    <property type="gene ID" value="SSLN_0001825101"/>
</dbReference>
<keyword evidence="3" id="KW-1185">Reference proteome</keyword>
<dbReference type="PANTHER" id="PTHR38681">
    <property type="entry name" value="RETROVIRUS-RELATED POL POLYPROTEIN FROM TRANSPOSON 412-LIKE PROTEIN-RELATED"/>
    <property type="match status" value="1"/>
</dbReference>
<gene>
    <name evidence="2" type="ORF">SSLN_LOCUS17586</name>
</gene>
<organism evidence="4">
    <name type="scientific">Schistocephalus solidus</name>
    <name type="common">Tapeworm</name>
    <dbReference type="NCBI Taxonomy" id="70667"/>
    <lineage>
        <taxon>Eukaryota</taxon>
        <taxon>Metazoa</taxon>
        <taxon>Spiralia</taxon>
        <taxon>Lophotrochozoa</taxon>
        <taxon>Platyhelminthes</taxon>
        <taxon>Cestoda</taxon>
        <taxon>Eucestoda</taxon>
        <taxon>Diphyllobothriidea</taxon>
        <taxon>Diphyllobothriidae</taxon>
        <taxon>Schistocephalus</taxon>
    </lineage>
</organism>
<dbReference type="EMBL" id="UYSU01042757">
    <property type="protein sequence ID" value="VDM03972.1"/>
    <property type="molecule type" value="Genomic_DNA"/>
</dbReference>
<dbReference type="Proteomes" id="UP000275846">
    <property type="component" value="Unassembled WGS sequence"/>
</dbReference>
<reference evidence="4" key="1">
    <citation type="submission" date="2016-06" db="UniProtKB">
        <authorList>
            <consortium name="WormBaseParasite"/>
        </authorList>
    </citation>
    <scope>IDENTIFICATION</scope>
</reference>
<proteinExistence type="predicted"/>
<feature type="domain" description="Integrase catalytic" evidence="1">
    <location>
        <begin position="1"/>
        <end position="103"/>
    </location>
</feature>
<dbReference type="InterPro" id="IPR036397">
    <property type="entry name" value="RNaseH_sf"/>
</dbReference>
<dbReference type="InterPro" id="IPR012337">
    <property type="entry name" value="RNaseH-like_sf"/>
</dbReference>
<sequence length="103" mass="11481">MHWLSHFGVPPTVTTDRGSQFESMVFREHTSLLGTNRILTTAFHPRANGLVERFHRQLKTALMAQLDPSLWSDNLSLVMLSISSSRKVDIGCTAADLIFGTPL</sequence>
<dbReference type="SUPFAM" id="SSF53098">
    <property type="entry name" value="Ribonuclease H-like"/>
    <property type="match status" value="1"/>
</dbReference>
<dbReference type="GO" id="GO:0015074">
    <property type="term" value="P:DNA integration"/>
    <property type="evidence" value="ECO:0007669"/>
    <property type="project" value="InterPro"/>
</dbReference>
<dbReference type="OrthoDB" id="10056584at2759"/>
<dbReference type="Gene3D" id="3.30.420.10">
    <property type="entry name" value="Ribonuclease H-like superfamily/Ribonuclease H"/>
    <property type="match status" value="1"/>
</dbReference>
<dbReference type="GO" id="GO:0003676">
    <property type="term" value="F:nucleic acid binding"/>
    <property type="evidence" value="ECO:0007669"/>
    <property type="project" value="InterPro"/>
</dbReference>
<dbReference type="AlphaFoldDB" id="A0A183TM87"/>
<protein>
    <submittedName>
        <fullName evidence="4">Integrase catalytic domain-containing protein</fullName>
    </submittedName>
</protein>
<evidence type="ECO:0000313" key="2">
    <source>
        <dbReference type="EMBL" id="VDM03972.1"/>
    </source>
</evidence>
<name>A0A183TM87_SCHSO</name>
<dbReference type="PROSITE" id="PS50994">
    <property type="entry name" value="INTEGRASE"/>
    <property type="match status" value="1"/>
</dbReference>
<dbReference type="PANTHER" id="PTHR38681:SF1">
    <property type="entry name" value="RETROVIRUS-RELATED POL POLYPROTEIN FROM TRANSPOSON 412-LIKE PROTEIN"/>
    <property type="match status" value="1"/>
</dbReference>
<evidence type="ECO:0000313" key="3">
    <source>
        <dbReference type="Proteomes" id="UP000275846"/>
    </source>
</evidence>
<accession>A0A183TM87</accession>
<evidence type="ECO:0000313" key="4">
    <source>
        <dbReference type="WBParaSite" id="SSLN_0001825101-mRNA-1"/>
    </source>
</evidence>
<dbReference type="InterPro" id="IPR001584">
    <property type="entry name" value="Integrase_cat-core"/>
</dbReference>